<dbReference type="InterPro" id="IPR002869">
    <property type="entry name" value="Pyrv_flavodox_OxRed_cen"/>
</dbReference>
<name>A0ABP8KPU2_9MICO</name>
<dbReference type="Gene3D" id="3.40.50.970">
    <property type="match status" value="1"/>
</dbReference>
<evidence type="ECO:0000259" key="2">
    <source>
        <dbReference type="Pfam" id="PF01558"/>
    </source>
</evidence>
<dbReference type="NCBIfam" id="TIGR03710">
    <property type="entry name" value="OAFO_sf"/>
    <property type="match status" value="1"/>
</dbReference>
<protein>
    <submittedName>
        <fullName evidence="4">2-oxoacid:acceptor oxidoreductase subunit alpha</fullName>
    </submittedName>
</protein>
<dbReference type="InterPro" id="IPR050722">
    <property type="entry name" value="Pyruvate:ferred/Flavod_OxRd"/>
</dbReference>
<evidence type="ECO:0000313" key="4">
    <source>
        <dbReference type="EMBL" id="GAA4412325.1"/>
    </source>
</evidence>
<dbReference type="InterPro" id="IPR002880">
    <property type="entry name" value="Pyrv_Fd/Flavodoxin_OxRdtase_N"/>
</dbReference>
<feature type="domain" description="Pyruvate flavodoxin/ferredoxin oxidoreductase pyrimidine binding" evidence="3">
    <location>
        <begin position="258"/>
        <end position="478"/>
    </location>
</feature>
<dbReference type="Gene3D" id="3.40.920.10">
    <property type="entry name" value="Pyruvate-ferredoxin oxidoreductase, PFOR, domain III"/>
    <property type="match status" value="1"/>
</dbReference>
<evidence type="ECO:0000256" key="1">
    <source>
        <dbReference type="ARBA" id="ARBA00023002"/>
    </source>
</evidence>
<dbReference type="Pfam" id="PF01855">
    <property type="entry name" value="POR_N"/>
    <property type="match status" value="1"/>
</dbReference>
<dbReference type="SUPFAM" id="SSF52518">
    <property type="entry name" value="Thiamin diphosphate-binding fold (THDP-binding)"/>
    <property type="match status" value="1"/>
</dbReference>
<reference evidence="5" key="1">
    <citation type="journal article" date="2019" name="Int. J. Syst. Evol. Microbiol.">
        <title>The Global Catalogue of Microorganisms (GCM) 10K type strain sequencing project: providing services to taxonomists for standard genome sequencing and annotation.</title>
        <authorList>
            <consortium name="The Broad Institute Genomics Platform"/>
            <consortium name="The Broad Institute Genome Sequencing Center for Infectious Disease"/>
            <person name="Wu L."/>
            <person name="Ma J."/>
        </authorList>
    </citation>
    <scope>NUCLEOTIDE SEQUENCE [LARGE SCALE GENOMIC DNA]</scope>
    <source>
        <strain evidence="5">JCM 17809</strain>
    </source>
</reference>
<sequence>MSSKSVRTLDRVVIRFAGDSGDGMQLTGDRFTSDTATMGNDLSTLPNFPAEIRAPQGTLPGVSSFQLHFADHDVLTPGDAPDVLVAMNPAALKANLSDLPRGATVIVNTDEFTTRNLAKVGYAQSPLDDGTLDSFHVHPLALTSITVEALAAFDSLSRKEKERAKNMFALGLLSWMYTRPTTGTEAFLTKKFGARPEILAANLAALRAGWNYGETTEDFASSYVVAPAKMPPGTYRNVTGNTALALGLVAAAHRAGLPLVLGSYPITPASDVLHALAALKRHGVTTLQAEDEIAGIGIALGASFGGAIGVTTTSGPGVALKSETIGLAVSLELPLVIVDVQRGGPSTGLPTKTEQADLLQAMFGRNGESPVPIVAPRTPADCFDAAMDAVRIATTYRTPVFLLSDGYLANGSEPWSVPGVEDLPDLHVAFANAPNGTDPKGEPTFHPFLRDEQTLARPWAVPGTPGLEHRIGGIEKADVTGNISYDPDNHDRMTRLRQAKVDGITVPDLEVDDPTGDARVLVLGWGSTYGPIAAATRVVRNAGQAVARAHLGHLNPFPRNLAKVIHDYDRVVVPEMNLGQLALLLRAEFLVDVRSHTSVRGLPFSTVELADVISTTLEELS</sequence>
<dbReference type="SUPFAM" id="SSF53323">
    <property type="entry name" value="Pyruvate-ferredoxin oxidoreductase, PFOR, domain III"/>
    <property type="match status" value="1"/>
</dbReference>
<dbReference type="SUPFAM" id="SSF52922">
    <property type="entry name" value="TK C-terminal domain-like"/>
    <property type="match status" value="1"/>
</dbReference>
<dbReference type="CDD" id="cd07034">
    <property type="entry name" value="TPP_PYR_PFOR_IOR-alpha_like"/>
    <property type="match status" value="1"/>
</dbReference>
<feature type="domain" description="Pyruvate/ketoisovalerate oxidoreductase catalytic" evidence="2">
    <location>
        <begin position="21"/>
        <end position="209"/>
    </location>
</feature>
<dbReference type="Gene3D" id="3.40.50.920">
    <property type="match status" value="1"/>
</dbReference>
<dbReference type="RefSeq" id="WP_345208184.1">
    <property type="nucleotide sequence ID" value="NZ_BAABGM010000025.1"/>
</dbReference>
<comment type="caution">
    <text evidence="4">The sequence shown here is derived from an EMBL/GenBank/DDBJ whole genome shotgun (WGS) entry which is preliminary data.</text>
</comment>
<accession>A0ABP8KPU2</accession>
<evidence type="ECO:0000259" key="3">
    <source>
        <dbReference type="Pfam" id="PF01855"/>
    </source>
</evidence>
<dbReference type="InterPro" id="IPR029061">
    <property type="entry name" value="THDP-binding"/>
</dbReference>
<evidence type="ECO:0000313" key="5">
    <source>
        <dbReference type="Proteomes" id="UP001500945"/>
    </source>
</evidence>
<organism evidence="4 5">
    <name type="scientific">Fodinibacter luteus</name>
    <dbReference type="NCBI Taxonomy" id="552064"/>
    <lineage>
        <taxon>Bacteria</taxon>
        <taxon>Bacillati</taxon>
        <taxon>Actinomycetota</taxon>
        <taxon>Actinomycetes</taxon>
        <taxon>Micrococcales</taxon>
        <taxon>Intrasporangiaceae</taxon>
        <taxon>Fodinibacter (ex Wang et al. 2009)</taxon>
    </lineage>
</organism>
<dbReference type="InterPro" id="IPR009014">
    <property type="entry name" value="Transketo_C/PFOR_II"/>
</dbReference>
<dbReference type="PANTHER" id="PTHR32154:SF20">
    <property type="entry name" value="2-OXOGLUTARATE OXIDOREDUCTASE SUBUNIT KORA"/>
    <property type="match status" value="1"/>
</dbReference>
<proteinExistence type="predicted"/>
<dbReference type="Pfam" id="PF01558">
    <property type="entry name" value="POR"/>
    <property type="match status" value="1"/>
</dbReference>
<keyword evidence="1" id="KW-0560">Oxidoreductase</keyword>
<dbReference type="InterPro" id="IPR019752">
    <property type="entry name" value="Pyrv/ketoisovalerate_OxRed_cat"/>
</dbReference>
<dbReference type="PANTHER" id="PTHR32154">
    <property type="entry name" value="PYRUVATE-FLAVODOXIN OXIDOREDUCTASE-RELATED"/>
    <property type="match status" value="1"/>
</dbReference>
<dbReference type="InterPro" id="IPR022367">
    <property type="entry name" value="2-oxoacid/accept_OxRdtase_asu"/>
</dbReference>
<dbReference type="EMBL" id="BAABGM010000025">
    <property type="protein sequence ID" value="GAA4412325.1"/>
    <property type="molecule type" value="Genomic_DNA"/>
</dbReference>
<dbReference type="Proteomes" id="UP001500945">
    <property type="component" value="Unassembled WGS sequence"/>
</dbReference>
<keyword evidence="5" id="KW-1185">Reference proteome</keyword>
<gene>
    <name evidence="4" type="ORF">GCM10023168_33990</name>
</gene>